<name>A0A0R2EY58_9LACO</name>
<dbReference type="InterPro" id="IPR013830">
    <property type="entry name" value="SGNH_hydro"/>
</dbReference>
<dbReference type="CDD" id="cd00229">
    <property type="entry name" value="SGNH_hydrolase"/>
    <property type="match status" value="1"/>
</dbReference>
<dbReference type="AlphaFoldDB" id="A0A0R2EY58"/>
<dbReference type="Gene3D" id="3.40.50.1110">
    <property type="entry name" value="SGNH hydrolase"/>
    <property type="match status" value="1"/>
</dbReference>
<proteinExistence type="predicted"/>
<sequence length="248" mass="26655">MKKSALVTPAIGAAAVLLATHHKFVSRIVLGNLPNYAPSAATLNPASPLYGKHIVFLGSSITYGAGAFGKSFVDDLAASDGLIADKLAISGTTLAGPEAKSYISRLHNFQPETTPDAFVCQLSTNDGRAGKPVGTVTKPGTTAFDTTTTIGAMEAIITEVNHDWHCPIMFYTCLRKPDANYEQLIDSLYQLQEKYGFAILDLHHDKALASATSMQRFAMLDDAHPTQLGYLKLWTPLFRASLTKLLAP</sequence>
<gene>
    <name evidence="2" type="ORF">FC75_GL002428</name>
</gene>
<dbReference type="Pfam" id="PF13472">
    <property type="entry name" value="Lipase_GDSL_2"/>
    <property type="match status" value="1"/>
</dbReference>
<protein>
    <recommendedName>
        <fullName evidence="1">SGNH hydrolase-type esterase domain-containing protein</fullName>
    </recommendedName>
</protein>
<feature type="domain" description="SGNH hydrolase-type esterase" evidence="1">
    <location>
        <begin position="56"/>
        <end position="230"/>
    </location>
</feature>
<evidence type="ECO:0000313" key="2">
    <source>
        <dbReference type="EMBL" id="KRN21086.1"/>
    </source>
</evidence>
<organism evidence="2 3">
    <name type="scientific">Lacticaseibacillus camelliae DSM 22697 = JCM 13995</name>
    <dbReference type="NCBI Taxonomy" id="1423730"/>
    <lineage>
        <taxon>Bacteria</taxon>
        <taxon>Bacillati</taxon>
        <taxon>Bacillota</taxon>
        <taxon>Bacilli</taxon>
        <taxon>Lactobacillales</taxon>
        <taxon>Lactobacillaceae</taxon>
        <taxon>Lacticaseibacillus</taxon>
    </lineage>
</organism>
<keyword evidence="3" id="KW-1185">Reference proteome</keyword>
<accession>A0A0R2EY58</accession>
<evidence type="ECO:0000313" key="3">
    <source>
        <dbReference type="Proteomes" id="UP000050865"/>
    </source>
</evidence>
<comment type="caution">
    <text evidence="2">The sequence shown here is derived from an EMBL/GenBank/DDBJ whole genome shotgun (WGS) entry which is preliminary data.</text>
</comment>
<dbReference type="EMBL" id="AYZJ01000063">
    <property type="protein sequence ID" value="KRN21086.1"/>
    <property type="molecule type" value="Genomic_DNA"/>
</dbReference>
<dbReference type="SUPFAM" id="SSF52266">
    <property type="entry name" value="SGNH hydrolase"/>
    <property type="match status" value="1"/>
</dbReference>
<evidence type="ECO:0000259" key="1">
    <source>
        <dbReference type="Pfam" id="PF13472"/>
    </source>
</evidence>
<dbReference type="PATRIC" id="fig|1423730.4.peg.2526"/>
<dbReference type="InterPro" id="IPR036514">
    <property type="entry name" value="SGNH_hydro_sf"/>
</dbReference>
<dbReference type="STRING" id="1423730.FC75_GL002428"/>
<reference evidence="2 3" key="1">
    <citation type="journal article" date="2015" name="Genome Announc.">
        <title>Expanding the biotechnology potential of lactobacilli through comparative genomics of 213 strains and associated genera.</title>
        <authorList>
            <person name="Sun Z."/>
            <person name="Harris H.M."/>
            <person name="McCann A."/>
            <person name="Guo C."/>
            <person name="Argimon S."/>
            <person name="Zhang W."/>
            <person name="Yang X."/>
            <person name="Jeffery I.B."/>
            <person name="Cooney J.C."/>
            <person name="Kagawa T.F."/>
            <person name="Liu W."/>
            <person name="Song Y."/>
            <person name="Salvetti E."/>
            <person name="Wrobel A."/>
            <person name="Rasinkangas P."/>
            <person name="Parkhill J."/>
            <person name="Rea M.C."/>
            <person name="O'Sullivan O."/>
            <person name="Ritari J."/>
            <person name="Douillard F.P."/>
            <person name="Paul Ross R."/>
            <person name="Yang R."/>
            <person name="Briner A.E."/>
            <person name="Felis G.E."/>
            <person name="de Vos W.M."/>
            <person name="Barrangou R."/>
            <person name="Klaenhammer T.R."/>
            <person name="Caufield P.W."/>
            <person name="Cui Y."/>
            <person name="Zhang H."/>
            <person name="O'Toole P.W."/>
        </authorList>
    </citation>
    <scope>NUCLEOTIDE SEQUENCE [LARGE SCALE GENOMIC DNA]</scope>
    <source>
        <strain evidence="2 3">DSM 22697</strain>
    </source>
</reference>
<dbReference type="RefSeq" id="WP_054666545.1">
    <property type="nucleotide sequence ID" value="NZ_AYZJ01000063.1"/>
</dbReference>
<dbReference type="Proteomes" id="UP000050865">
    <property type="component" value="Unassembled WGS sequence"/>
</dbReference>
<dbReference type="OrthoDB" id="2394030at2"/>